<evidence type="ECO:0000256" key="4">
    <source>
        <dbReference type="ARBA" id="ARBA00022763"/>
    </source>
</evidence>
<evidence type="ECO:0000256" key="3">
    <source>
        <dbReference type="ARBA" id="ARBA00022741"/>
    </source>
</evidence>
<name>A0AAE3NYT8_9BACT</name>
<dbReference type="InterPro" id="IPR000432">
    <property type="entry name" value="DNA_mismatch_repair_MutS_C"/>
</dbReference>
<dbReference type="Gene3D" id="1.10.1420.10">
    <property type="match status" value="2"/>
</dbReference>
<dbReference type="GO" id="GO:0005829">
    <property type="term" value="C:cytosol"/>
    <property type="evidence" value="ECO:0007669"/>
    <property type="project" value="TreeGrafter"/>
</dbReference>
<dbReference type="Pfam" id="PF01624">
    <property type="entry name" value="MutS_I"/>
    <property type="match status" value="1"/>
</dbReference>
<dbReference type="FunFam" id="1.10.1420.10:FF:000001">
    <property type="entry name" value="DNA mismatch repair protein MutS"/>
    <property type="match status" value="1"/>
</dbReference>
<dbReference type="InterPro" id="IPR017261">
    <property type="entry name" value="DNA_mismatch_repair_MutS/MSH"/>
</dbReference>
<dbReference type="PANTHER" id="PTHR11361:SF34">
    <property type="entry name" value="DNA MISMATCH REPAIR PROTEIN MSH1, MITOCHONDRIAL"/>
    <property type="match status" value="1"/>
</dbReference>
<dbReference type="PIRSF" id="PIRSF037677">
    <property type="entry name" value="DNA_mis_repair_Msh6"/>
    <property type="match status" value="1"/>
</dbReference>
<comment type="function">
    <text evidence="8 9">This protein is involved in the repair of mismatches in DNA. It is possible that it carries out the mismatch recognition step. This protein has a weak ATPase activity.</text>
</comment>
<evidence type="ECO:0000256" key="10">
    <source>
        <dbReference type="RuleBase" id="RU003756"/>
    </source>
</evidence>
<dbReference type="EMBL" id="JAPHEG010000001">
    <property type="protein sequence ID" value="MDF2952882.1"/>
    <property type="molecule type" value="Genomic_DNA"/>
</dbReference>
<dbReference type="FunFam" id="3.40.50.300:FF:000870">
    <property type="entry name" value="MutS protein homolog 4"/>
    <property type="match status" value="1"/>
</dbReference>
<proteinExistence type="inferred from homology"/>
<dbReference type="GO" id="GO:0003684">
    <property type="term" value="F:damaged DNA binding"/>
    <property type="evidence" value="ECO:0007669"/>
    <property type="project" value="UniProtKB-UniRule"/>
</dbReference>
<comment type="caution">
    <text evidence="12">The sequence shown here is derived from an EMBL/GenBank/DDBJ whole genome shotgun (WGS) entry which is preliminary data.</text>
</comment>
<dbReference type="Gene3D" id="3.40.50.300">
    <property type="entry name" value="P-loop containing nucleotide triphosphate hydrolases"/>
    <property type="match status" value="1"/>
</dbReference>
<dbReference type="InterPro" id="IPR005748">
    <property type="entry name" value="DNA_mismatch_repair_MutS"/>
</dbReference>
<dbReference type="GO" id="GO:0005524">
    <property type="term" value="F:ATP binding"/>
    <property type="evidence" value="ECO:0007669"/>
    <property type="project" value="UniProtKB-UniRule"/>
</dbReference>
<keyword evidence="4 9" id="KW-0227">DNA damage</keyword>
<dbReference type="InterPro" id="IPR016151">
    <property type="entry name" value="DNA_mismatch_repair_MutS_N"/>
</dbReference>
<dbReference type="PROSITE" id="PS00486">
    <property type="entry name" value="DNA_MISMATCH_REPAIR_2"/>
    <property type="match status" value="1"/>
</dbReference>
<dbReference type="InterPro" id="IPR007695">
    <property type="entry name" value="DNA_mismatch_repair_MutS-lik_N"/>
</dbReference>
<dbReference type="Pfam" id="PF05188">
    <property type="entry name" value="MutS_II"/>
    <property type="match status" value="1"/>
</dbReference>
<dbReference type="InterPro" id="IPR007860">
    <property type="entry name" value="DNA_mmatch_repair_MutS_con_dom"/>
</dbReference>
<dbReference type="GO" id="GO:0006298">
    <property type="term" value="P:mismatch repair"/>
    <property type="evidence" value="ECO:0007669"/>
    <property type="project" value="UniProtKB-UniRule"/>
</dbReference>
<dbReference type="Gene3D" id="3.40.1170.10">
    <property type="entry name" value="DNA repair protein MutS, domain I"/>
    <property type="match status" value="1"/>
</dbReference>
<dbReference type="InterPro" id="IPR007861">
    <property type="entry name" value="DNA_mismatch_repair_MutS_clamp"/>
</dbReference>
<evidence type="ECO:0000256" key="7">
    <source>
        <dbReference type="ARBA" id="ARBA00023204"/>
    </source>
</evidence>
<organism evidence="12 13">
    <name type="scientific">Candidatus Thermodesulfobacterium syntrophicum</name>
    <dbReference type="NCBI Taxonomy" id="3060442"/>
    <lineage>
        <taxon>Bacteria</taxon>
        <taxon>Pseudomonadati</taxon>
        <taxon>Thermodesulfobacteriota</taxon>
        <taxon>Thermodesulfobacteria</taxon>
        <taxon>Thermodesulfobacteriales</taxon>
        <taxon>Thermodesulfobacteriaceae</taxon>
        <taxon>Thermodesulfobacterium</taxon>
    </lineage>
</organism>
<evidence type="ECO:0000256" key="2">
    <source>
        <dbReference type="ARBA" id="ARBA00021982"/>
    </source>
</evidence>
<evidence type="ECO:0000256" key="6">
    <source>
        <dbReference type="ARBA" id="ARBA00023125"/>
    </source>
</evidence>
<dbReference type="Pfam" id="PF05190">
    <property type="entry name" value="MutS_IV"/>
    <property type="match status" value="1"/>
</dbReference>
<feature type="binding site" evidence="9">
    <location>
        <begin position="619"/>
        <end position="626"/>
    </location>
    <ligand>
        <name>ATP</name>
        <dbReference type="ChEBI" id="CHEBI:30616"/>
    </ligand>
</feature>
<keyword evidence="7 9" id="KW-0234">DNA repair</keyword>
<dbReference type="SUPFAM" id="SSF52540">
    <property type="entry name" value="P-loop containing nucleoside triphosphate hydrolases"/>
    <property type="match status" value="1"/>
</dbReference>
<evidence type="ECO:0000259" key="11">
    <source>
        <dbReference type="PROSITE" id="PS00486"/>
    </source>
</evidence>
<comment type="similarity">
    <text evidence="1 9 10">Belongs to the DNA mismatch repair MutS family.</text>
</comment>
<dbReference type="GO" id="GO:0030983">
    <property type="term" value="F:mismatched DNA binding"/>
    <property type="evidence" value="ECO:0007669"/>
    <property type="project" value="InterPro"/>
</dbReference>
<dbReference type="GO" id="GO:0140664">
    <property type="term" value="F:ATP-dependent DNA damage sensor activity"/>
    <property type="evidence" value="ECO:0007669"/>
    <property type="project" value="InterPro"/>
</dbReference>
<accession>A0AAE3NYT8</accession>
<evidence type="ECO:0000256" key="5">
    <source>
        <dbReference type="ARBA" id="ARBA00022840"/>
    </source>
</evidence>
<keyword evidence="6 9" id="KW-0238">DNA-binding</keyword>
<feature type="domain" description="DNA mismatch repair proteins mutS family" evidence="11">
    <location>
        <begin position="693"/>
        <end position="709"/>
    </location>
</feature>
<sequence length="867" mass="100610">MKGSIKAEITPMFKQYFEIKSKYPDAILFFRLGDFYEMFFEDAETVSPLLGLVLTKREAGKNLTAPMCGIPADKSSFYIQKLVDMGFKVAICEQVEDPAEAKGLVRREVVKIYTPGLLVDLDSLSEKDKNYLASLFIEKKAGLSFLELSCGEFIFTELQKDVILSEILKREPREIILNKNLENSEIVKLLKQNLPKVHLSFVEERFFKKGSLKELYLEYFERHRYEEGLKAANAILEYLKIYQPHLVDKIEHPQFYYPEEFLFLDEATKRNLELIKNLWDGSEKFSLFWVLDRTQTPMGARLLKEWILYPLKDIKKIQQRQEIVRFFVENKSLREDLKKILKKISDLERLSTRCALKLVNPKELRLLRESLKHLPEIKKILEKEKPLKYPKKLKEILDNIDEFSELYTILNDWLVDDPPPTLKEGGIIKRGVSAELDELFDLKENAIYYLSELEKNERQKNDIPTLRIGYNKVFGYYFEVSKSYLKKVPSYFERKQTLTNVERFITPQLKELENKILSAEEKIKNLEYELFLKLRERVASYKEKLQNTAKALAELDVFISLSQVAVENDYVIPEIVEEQILDIEEGRHPVLEKIQGKENFVPNSLKMDKEDAQFLIITGPNMGGKSTFLRQNALIVIMAQMGSFVPASFAKIGVFDKIFTRVGAGDELIRGKSTFMVEMSECAYILKNVSSKSLVILDEVGRGTSTFDGMALAWAIAENLYQKKAFTLLATHYFELTELAKTYSGIKNYHVTVKEWNEEVIFLYKVLPGVANQSYGIEVAKLAGIPQEVVDRAREILYKLESKNLKENKELTVFPKKVLQLSIFEMTNPVIEKIKSLNIEEMTPISALNFLWEVKKELVEKEKKENK</sequence>
<dbReference type="AlphaFoldDB" id="A0AAE3NYT8"/>
<gene>
    <name evidence="9" type="primary">mutS</name>
    <name evidence="12" type="ORF">OD816_000127</name>
</gene>
<dbReference type="InterPro" id="IPR036678">
    <property type="entry name" value="MutS_con_dom_sf"/>
</dbReference>
<dbReference type="CDD" id="cd03284">
    <property type="entry name" value="ABC_MutS1"/>
    <property type="match status" value="1"/>
</dbReference>
<evidence type="ECO:0000256" key="9">
    <source>
        <dbReference type="HAMAP-Rule" id="MF_00096"/>
    </source>
</evidence>
<protein>
    <recommendedName>
        <fullName evidence="2 9">DNA mismatch repair protein MutS</fullName>
    </recommendedName>
</protein>
<evidence type="ECO:0000256" key="8">
    <source>
        <dbReference type="ARBA" id="ARBA00024647"/>
    </source>
</evidence>
<evidence type="ECO:0000256" key="1">
    <source>
        <dbReference type="ARBA" id="ARBA00006271"/>
    </source>
</evidence>
<dbReference type="Pfam" id="PF00488">
    <property type="entry name" value="MutS_V"/>
    <property type="match status" value="1"/>
</dbReference>
<dbReference type="NCBIfam" id="NF003810">
    <property type="entry name" value="PRK05399.1"/>
    <property type="match status" value="1"/>
</dbReference>
<dbReference type="FunFam" id="3.40.1170.10:FF:000001">
    <property type="entry name" value="DNA mismatch repair protein MutS"/>
    <property type="match status" value="1"/>
</dbReference>
<dbReference type="PANTHER" id="PTHR11361">
    <property type="entry name" value="DNA MISMATCH REPAIR PROTEIN MUTS FAMILY MEMBER"/>
    <property type="match status" value="1"/>
</dbReference>
<dbReference type="SUPFAM" id="SSF53150">
    <property type="entry name" value="DNA repair protein MutS, domain II"/>
    <property type="match status" value="1"/>
</dbReference>
<dbReference type="Gene3D" id="3.30.420.110">
    <property type="entry name" value="MutS, connector domain"/>
    <property type="match status" value="1"/>
</dbReference>
<dbReference type="Pfam" id="PF05192">
    <property type="entry name" value="MutS_III"/>
    <property type="match status" value="1"/>
</dbReference>
<dbReference type="HAMAP" id="MF_00096">
    <property type="entry name" value="MutS"/>
    <property type="match status" value="1"/>
</dbReference>
<reference evidence="12" key="1">
    <citation type="submission" date="2022-11" db="EMBL/GenBank/DDBJ databases">
        <title>Candidatus Alkanophaga archaea from heated hydrothermal vent sediment oxidize petroleum alkanes.</title>
        <authorList>
            <person name="Zehnle H."/>
            <person name="Laso-Perez R."/>
            <person name="Lipp J."/>
            <person name="Teske A."/>
            <person name="Wegener G."/>
        </authorList>
    </citation>
    <scope>NUCLEOTIDE SEQUENCE</scope>
    <source>
        <strain evidence="12">MCA70</strain>
    </source>
</reference>
<dbReference type="InterPro" id="IPR045076">
    <property type="entry name" value="MutS"/>
</dbReference>
<dbReference type="SMART" id="SM00533">
    <property type="entry name" value="MUTSd"/>
    <property type="match status" value="1"/>
</dbReference>
<keyword evidence="3 9" id="KW-0547">Nucleotide-binding</keyword>
<dbReference type="SUPFAM" id="SSF48334">
    <property type="entry name" value="DNA repair protein MutS, domain III"/>
    <property type="match status" value="1"/>
</dbReference>
<keyword evidence="5 9" id="KW-0067">ATP-binding</keyword>
<dbReference type="InterPro" id="IPR007696">
    <property type="entry name" value="DNA_mismatch_repair_MutS_core"/>
</dbReference>
<dbReference type="NCBIfam" id="TIGR01070">
    <property type="entry name" value="mutS1"/>
    <property type="match status" value="1"/>
</dbReference>
<evidence type="ECO:0000313" key="13">
    <source>
        <dbReference type="Proteomes" id="UP001144110"/>
    </source>
</evidence>
<dbReference type="SUPFAM" id="SSF55271">
    <property type="entry name" value="DNA repair protein MutS, domain I"/>
    <property type="match status" value="1"/>
</dbReference>
<dbReference type="SMART" id="SM00534">
    <property type="entry name" value="MUTSac"/>
    <property type="match status" value="1"/>
</dbReference>
<evidence type="ECO:0000313" key="12">
    <source>
        <dbReference type="EMBL" id="MDF2952882.1"/>
    </source>
</evidence>
<dbReference type="Proteomes" id="UP001144110">
    <property type="component" value="Unassembled WGS sequence"/>
</dbReference>
<dbReference type="InterPro" id="IPR036187">
    <property type="entry name" value="DNA_mismatch_repair_MutS_sf"/>
</dbReference>
<dbReference type="InterPro" id="IPR027417">
    <property type="entry name" value="P-loop_NTPase"/>
</dbReference>